<sequence>MLEDPVFLSWSKTNVCQELSSGGCSASIMNDFAHWPFFACLLVVIVYVSLAIKFVRQYEGPGRPRGRMQDPYMGVWAIGDLDGGELWKCCWGALHPGWLFGFRLVAFCYFLPQVLYNFYMEGFWMFYFYTQWTFILLIAYFGVAAWISAVHCLKLNRDRAKTSSNSREEIVKLTAPDSTSGELSDIKDDIANTSCTDKVTESPGLVGYVMQVFFQVAATAVMMTDFVYWLILVPYVLPKTFKHTFIDINMHFVNAIFLIIEISLNSLYYPWFRGAYVVFWSATYIIFQWVLHAIGFQTWPYPFLDLATPWAPAWYAGLSLFHLALFVLVMLLVNMKQHLFSRGIHHAESRLTADRGSN</sequence>
<feature type="transmembrane region" description="Helical" evidence="1">
    <location>
        <begin position="275"/>
        <end position="294"/>
    </location>
</feature>
<protein>
    <submittedName>
        <fullName evidence="2">Uncharacterized protein</fullName>
    </submittedName>
</protein>
<evidence type="ECO:0000313" key="3">
    <source>
        <dbReference type="Proteomes" id="UP000077202"/>
    </source>
</evidence>
<feature type="transmembrane region" description="Helical" evidence="1">
    <location>
        <begin position="98"/>
        <end position="119"/>
    </location>
</feature>
<organism evidence="2 3">
    <name type="scientific">Marchantia polymorpha subsp. ruderalis</name>
    <dbReference type="NCBI Taxonomy" id="1480154"/>
    <lineage>
        <taxon>Eukaryota</taxon>
        <taxon>Viridiplantae</taxon>
        <taxon>Streptophyta</taxon>
        <taxon>Embryophyta</taxon>
        <taxon>Marchantiophyta</taxon>
        <taxon>Marchantiopsida</taxon>
        <taxon>Marchantiidae</taxon>
        <taxon>Marchantiales</taxon>
        <taxon>Marchantiaceae</taxon>
        <taxon>Marchantia</taxon>
    </lineage>
</organism>
<dbReference type="AlphaFoldDB" id="A0A176VSR6"/>
<feature type="transmembrane region" description="Helical" evidence="1">
    <location>
        <begin position="314"/>
        <end position="333"/>
    </location>
</feature>
<evidence type="ECO:0000313" key="2">
    <source>
        <dbReference type="EMBL" id="OAE23125.1"/>
    </source>
</evidence>
<name>A0A176VSR6_MARPO</name>
<gene>
    <name evidence="2" type="ORF">AXG93_3986s1100</name>
</gene>
<dbReference type="Proteomes" id="UP000077202">
    <property type="component" value="Unassembled WGS sequence"/>
</dbReference>
<keyword evidence="1" id="KW-0812">Transmembrane</keyword>
<feature type="transmembrane region" description="Helical" evidence="1">
    <location>
        <begin position="248"/>
        <end position="268"/>
    </location>
</feature>
<comment type="caution">
    <text evidence="2">The sequence shown here is derived from an EMBL/GenBank/DDBJ whole genome shotgun (WGS) entry which is preliminary data.</text>
</comment>
<feature type="transmembrane region" description="Helical" evidence="1">
    <location>
        <begin position="212"/>
        <end position="236"/>
    </location>
</feature>
<reference evidence="2" key="1">
    <citation type="submission" date="2016-03" db="EMBL/GenBank/DDBJ databases">
        <title>Mechanisms controlling the formation of the plant cell surface in tip-growing cells are functionally conserved among land plants.</title>
        <authorList>
            <person name="Honkanen S."/>
            <person name="Jones V.A."/>
            <person name="Morieri G."/>
            <person name="Champion C."/>
            <person name="Hetherington A.J."/>
            <person name="Kelly S."/>
            <person name="Saint-Marcoux D."/>
            <person name="Proust H."/>
            <person name="Prescott H."/>
            <person name="Dolan L."/>
        </authorList>
    </citation>
    <scope>NUCLEOTIDE SEQUENCE [LARGE SCALE GENOMIC DNA]</scope>
    <source>
        <tissue evidence="2">Whole gametophyte</tissue>
    </source>
</reference>
<evidence type="ECO:0000256" key="1">
    <source>
        <dbReference type="SAM" id="Phobius"/>
    </source>
</evidence>
<keyword evidence="1" id="KW-0472">Membrane</keyword>
<dbReference type="EMBL" id="LVLJ01002926">
    <property type="protein sequence ID" value="OAE23125.1"/>
    <property type="molecule type" value="Genomic_DNA"/>
</dbReference>
<dbReference type="PANTHER" id="PTHR12242:SF22">
    <property type="entry name" value="OS02G0130600 PROTEIN"/>
    <property type="match status" value="1"/>
</dbReference>
<feature type="transmembrane region" description="Helical" evidence="1">
    <location>
        <begin position="131"/>
        <end position="153"/>
    </location>
</feature>
<proteinExistence type="predicted"/>
<accession>A0A176VSR6</accession>
<keyword evidence="3" id="KW-1185">Reference proteome</keyword>
<dbReference type="PANTHER" id="PTHR12242">
    <property type="entry name" value="OS02G0130600 PROTEIN-RELATED"/>
    <property type="match status" value="1"/>
</dbReference>
<feature type="transmembrane region" description="Helical" evidence="1">
    <location>
        <begin position="35"/>
        <end position="55"/>
    </location>
</feature>
<keyword evidence="1" id="KW-1133">Transmembrane helix</keyword>
<dbReference type="GO" id="GO:0016020">
    <property type="term" value="C:membrane"/>
    <property type="evidence" value="ECO:0007669"/>
    <property type="project" value="TreeGrafter"/>
</dbReference>